<feature type="domain" description="Pseudouridine synthase RsuA/RluA-like" evidence="2">
    <location>
        <begin position="82"/>
        <end position="253"/>
    </location>
</feature>
<dbReference type="Pfam" id="PF00849">
    <property type="entry name" value="PseudoU_synth_2"/>
    <property type="match status" value="1"/>
</dbReference>
<comment type="caution">
    <text evidence="3">The sequence shown here is derived from an EMBL/GenBank/DDBJ whole genome shotgun (WGS) entry which is preliminary data.</text>
</comment>
<dbReference type="PANTHER" id="PTHR21600">
    <property type="entry name" value="MITOCHONDRIAL RNA PSEUDOURIDINE SYNTHASE"/>
    <property type="match status" value="1"/>
</dbReference>
<protein>
    <recommendedName>
        <fullName evidence="2">Pseudouridine synthase RsuA/RluA-like domain-containing protein</fullName>
    </recommendedName>
</protein>
<dbReference type="GO" id="GO:0003723">
    <property type="term" value="F:RNA binding"/>
    <property type="evidence" value="ECO:0007669"/>
    <property type="project" value="InterPro"/>
</dbReference>
<sequence length="371" mass="42176">MVQLETSDHEDSSVKRHHQLPNLKVIKHNHVMEPGMKISVPVSVMESRIWKRYDTIPTATLHPNADEIEYLRRLVMYKDSAIIVLNKPPKVPVKGHFPVHNSMDVLAEAAFSYGNEEGPKLVHRLDKESSGLLLLGRTVESIARLHWLFTEVNLAKTSSRVWNDACEATMQRYWALVIGVPKEKQGIISAPLSKVLLNDGKMERVMLAHPSGIDGSQEARTEFRVLGPTINGCSWLELRPLTSRKHQLRVHCAEALGTPIVGDYKYGWFVHKRWKQMPRVDTEPFTGEPYKLRRPAGLDVQKGSVLSKVPLLHLHCRELVIPNIAKFLGNSKEWFDEGNPWSANKPDLLRFVASMPSHMKISWNLMSSFLV</sequence>
<dbReference type="SUPFAM" id="SSF55120">
    <property type="entry name" value="Pseudouridine synthase"/>
    <property type="match status" value="1"/>
</dbReference>
<gene>
    <name evidence="3" type="ORF">HPP92_014881</name>
</gene>
<dbReference type="InterPro" id="IPR020103">
    <property type="entry name" value="PsdUridine_synth_cat_dom_sf"/>
</dbReference>
<evidence type="ECO:0000256" key="1">
    <source>
        <dbReference type="SAM" id="MobiDB-lite"/>
    </source>
</evidence>
<dbReference type="EMBL" id="JADCNM010000007">
    <property type="protein sequence ID" value="KAG0475195.1"/>
    <property type="molecule type" value="Genomic_DNA"/>
</dbReference>
<dbReference type="AlphaFoldDB" id="A0A835UWP2"/>
<proteinExistence type="predicted"/>
<evidence type="ECO:0000313" key="3">
    <source>
        <dbReference type="EMBL" id="KAG0475195.1"/>
    </source>
</evidence>
<accession>A0A835UWP2</accession>
<feature type="compositionally biased region" description="Basic and acidic residues" evidence="1">
    <location>
        <begin position="1"/>
        <end position="14"/>
    </location>
</feature>
<dbReference type="Gene3D" id="3.30.2350.10">
    <property type="entry name" value="Pseudouridine synthase"/>
    <property type="match status" value="1"/>
</dbReference>
<dbReference type="GO" id="GO:0000455">
    <property type="term" value="P:enzyme-directed rRNA pseudouridine synthesis"/>
    <property type="evidence" value="ECO:0007669"/>
    <property type="project" value="TreeGrafter"/>
</dbReference>
<dbReference type="CDD" id="cd02869">
    <property type="entry name" value="PseudoU_synth_RluA_like"/>
    <property type="match status" value="1"/>
</dbReference>
<evidence type="ECO:0000313" key="4">
    <source>
        <dbReference type="Proteomes" id="UP000639772"/>
    </source>
</evidence>
<reference evidence="3 4" key="1">
    <citation type="journal article" date="2020" name="Nat. Food">
        <title>A phased Vanilla planifolia genome enables genetic improvement of flavour and production.</title>
        <authorList>
            <person name="Hasing T."/>
            <person name="Tang H."/>
            <person name="Brym M."/>
            <person name="Khazi F."/>
            <person name="Huang T."/>
            <person name="Chambers A.H."/>
        </authorList>
    </citation>
    <scope>NUCLEOTIDE SEQUENCE [LARGE SCALE GENOMIC DNA]</scope>
    <source>
        <tissue evidence="3">Leaf</tissue>
    </source>
</reference>
<dbReference type="PANTHER" id="PTHR21600:SF53">
    <property type="entry name" value="RNA PSEUDOURIDINE SYNTHASE 3, MITOCHONDRIAL"/>
    <property type="match status" value="1"/>
</dbReference>
<dbReference type="GO" id="GO:0009982">
    <property type="term" value="F:pseudouridine synthase activity"/>
    <property type="evidence" value="ECO:0007669"/>
    <property type="project" value="InterPro"/>
</dbReference>
<dbReference type="Proteomes" id="UP000639772">
    <property type="component" value="Chromosome 7"/>
</dbReference>
<feature type="region of interest" description="Disordered" evidence="1">
    <location>
        <begin position="1"/>
        <end position="20"/>
    </location>
</feature>
<dbReference type="InterPro" id="IPR006145">
    <property type="entry name" value="PsdUridine_synth_RsuA/RluA"/>
</dbReference>
<organism evidence="3 4">
    <name type="scientific">Vanilla planifolia</name>
    <name type="common">Vanilla</name>
    <dbReference type="NCBI Taxonomy" id="51239"/>
    <lineage>
        <taxon>Eukaryota</taxon>
        <taxon>Viridiplantae</taxon>
        <taxon>Streptophyta</taxon>
        <taxon>Embryophyta</taxon>
        <taxon>Tracheophyta</taxon>
        <taxon>Spermatophyta</taxon>
        <taxon>Magnoliopsida</taxon>
        <taxon>Liliopsida</taxon>
        <taxon>Asparagales</taxon>
        <taxon>Orchidaceae</taxon>
        <taxon>Vanilloideae</taxon>
        <taxon>Vanilleae</taxon>
        <taxon>Vanilla</taxon>
    </lineage>
</organism>
<evidence type="ECO:0000259" key="2">
    <source>
        <dbReference type="Pfam" id="PF00849"/>
    </source>
</evidence>
<dbReference type="OrthoDB" id="428658at2759"/>
<dbReference type="InterPro" id="IPR050188">
    <property type="entry name" value="RluA_PseudoU_synthase"/>
</dbReference>
<name>A0A835UWP2_VANPL</name>